<dbReference type="AlphaFoldDB" id="A0A9D1DGW4"/>
<feature type="domain" description="RNA polymerase sigma-70 region 2" evidence="6">
    <location>
        <begin position="24"/>
        <end position="86"/>
    </location>
</feature>
<dbReference type="SUPFAM" id="SSF88946">
    <property type="entry name" value="Sigma2 domain of RNA polymerase sigma factors"/>
    <property type="match status" value="1"/>
</dbReference>
<comment type="caution">
    <text evidence="8">The sequence shown here is derived from an EMBL/GenBank/DDBJ whole genome shotgun (WGS) entry which is preliminary data.</text>
</comment>
<dbReference type="Gene3D" id="1.10.10.10">
    <property type="entry name" value="Winged helix-like DNA-binding domain superfamily/Winged helix DNA-binding domain"/>
    <property type="match status" value="1"/>
</dbReference>
<keyword evidence="4" id="KW-0238">DNA-binding</keyword>
<protein>
    <submittedName>
        <fullName evidence="8">RNA polymerase sigma factor</fullName>
    </submittedName>
</protein>
<reference evidence="8" key="1">
    <citation type="submission" date="2020-10" db="EMBL/GenBank/DDBJ databases">
        <authorList>
            <person name="Gilroy R."/>
        </authorList>
    </citation>
    <scope>NUCLEOTIDE SEQUENCE</scope>
    <source>
        <strain evidence="8">ChiBcec15-4380</strain>
    </source>
</reference>
<dbReference type="EMBL" id="DVHE01000031">
    <property type="protein sequence ID" value="HIR50412.1"/>
    <property type="molecule type" value="Genomic_DNA"/>
</dbReference>
<dbReference type="InterPro" id="IPR013249">
    <property type="entry name" value="RNA_pol_sigma70_r4_t2"/>
</dbReference>
<keyword evidence="2" id="KW-0805">Transcription regulation</keyword>
<keyword evidence="3" id="KW-0731">Sigma factor</keyword>
<dbReference type="GO" id="GO:0006352">
    <property type="term" value="P:DNA-templated transcription initiation"/>
    <property type="evidence" value="ECO:0007669"/>
    <property type="project" value="InterPro"/>
</dbReference>
<dbReference type="GO" id="GO:0003677">
    <property type="term" value="F:DNA binding"/>
    <property type="evidence" value="ECO:0007669"/>
    <property type="project" value="UniProtKB-KW"/>
</dbReference>
<dbReference type="InterPro" id="IPR014284">
    <property type="entry name" value="RNA_pol_sigma-70_dom"/>
</dbReference>
<dbReference type="GO" id="GO:0016987">
    <property type="term" value="F:sigma factor activity"/>
    <property type="evidence" value="ECO:0007669"/>
    <property type="project" value="UniProtKB-KW"/>
</dbReference>
<evidence type="ECO:0000259" key="6">
    <source>
        <dbReference type="Pfam" id="PF04542"/>
    </source>
</evidence>
<evidence type="ECO:0000256" key="3">
    <source>
        <dbReference type="ARBA" id="ARBA00023082"/>
    </source>
</evidence>
<proteinExistence type="inferred from homology"/>
<evidence type="ECO:0000256" key="4">
    <source>
        <dbReference type="ARBA" id="ARBA00023125"/>
    </source>
</evidence>
<dbReference type="InterPro" id="IPR007627">
    <property type="entry name" value="RNA_pol_sigma70_r2"/>
</dbReference>
<dbReference type="SUPFAM" id="SSF88659">
    <property type="entry name" value="Sigma3 and sigma4 domains of RNA polymerase sigma factors"/>
    <property type="match status" value="1"/>
</dbReference>
<dbReference type="InterPro" id="IPR013325">
    <property type="entry name" value="RNA_pol_sigma_r2"/>
</dbReference>
<dbReference type="PANTHER" id="PTHR43133">
    <property type="entry name" value="RNA POLYMERASE ECF-TYPE SIGMA FACTO"/>
    <property type="match status" value="1"/>
</dbReference>
<dbReference type="Pfam" id="PF08281">
    <property type="entry name" value="Sigma70_r4_2"/>
    <property type="match status" value="1"/>
</dbReference>
<name>A0A9D1DGW4_9FIRM</name>
<dbReference type="Pfam" id="PF04542">
    <property type="entry name" value="Sigma70_r2"/>
    <property type="match status" value="1"/>
</dbReference>
<reference evidence="8" key="2">
    <citation type="journal article" date="2021" name="PeerJ">
        <title>Extensive microbial diversity within the chicken gut microbiome revealed by metagenomics and culture.</title>
        <authorList>
            <person name="Gilroy R."/>
            <person name="Ravi A."/>
            <person name="Getino M."/>
            <person name="Pursley I."/>
            <person name="Horton D.L."/>
            <person name="Alikhan N.F."/>
            <person name="Baker D."/>
            <person name="Gharbi K."/>
            <person name="Hall N."/>
            <person name="Watson M."/>
            <person name="Adriaenssens E.M."/>
            <person name="Foster-Nyarko E."/>
            <person name="Jarju S."/>
            <person name="Secka A."/>
            <person name="Antonio M."/>
            <person name="Oren A."/>
            <person name="Chaudhuri R.R."/>
            <person name="La Ragione R."/>
            <person name="Hildebrand F."/>
            <person name="Pallen M.J."/>
        </authorList>
    </citation>
    <scope>NUCLEOTIDE SEQUENCE</scope>
    <source>
        <strain evidence="8">ChiBcec15-4380</strain>
    </source>
</reference>
<feature type="domain" description="RNA polymerase sigma factor 70 region 4 type 2" evidence="7">
    <location>
        <begin position="121"/>
        <end position="173"/>
    </location>
</feature>
<keyword evidence="5" id="KW-0804">Transcription</keyword>
<evidence type="ECO:0000259" key="7">
    <source>
        <dbReference type="Pfam" id="PF08281"/>
    </source>
</evidence>
<gene>
    <name evidence="8" type="ORF">IAA53_03870</name>
</gene>
<dbReference type="Gene3D" id="1.10.1740.10">
    <property type="match status" value="1"/>
</dbReference>
<dbReference type="InterPro" id="IPR013324">
    <property type="entry name" value="RNA_pol_sigma_r3/r4-like"/>
</dbReference>
<evidence type="ECO:0000256" key="1">
    <source>
        <dbReference type="ARBA" id="ARBA00010641"/>
    </source>
</evidence>
<sequence length="184" mass="20826">MEDAGILALYFARDEQALAETQKKYGPSLFSVSYQILRCQQDAEECVNDTYIRAWNAIPPTKPTFLGAFLLKITRNLSLSYYKAARAAKRGGGQVEALTQELSDCVTGSPELLLEAAELSRLLDKFLRTLPQKERCVFLRRYWYCDSISDIAAQCHMASGTVKSSLHRTRGKLKRYLQEEGIFV</sequence>
<evidence type="ECO:0000313" key="9">
    <source>
        <dbReference type="Proteomes" id="UP000824239"/>
    </source>
</evidence>
<comment type="similarity">
    <text evidence="1">Belongs to the sigma-70 factor family. ECF subfamily.</text>
</comment>
<evidence type="ECO:0000256" key="5">
    <source>
        <dbReference type="ARBA" id="ARBA00023163"/>
    </source>
</evidence>
<organism evidence="8 9">
    <name type="scientific">Candidatus Avoscillospira avicola</name>
    <dbReference type="NCBI Taxonomy" id="2840706"/>
    <lineage>
        <taxon>Bacteria</taxon>
        <taxon>Bacillati</taxon>
        <taxon>Bacillota</taxon>
        <taxon>Clostridia</taxon>
        <taxon>Eubacteriales</taxon>
        <taxon>Oscillospiraceae</taxon>
        <taxon>Oscillospiraceae incertae sedis</taxon>
        <taxon>Candidatus Avoscillospira</taxon>
    </lineage>
</organism>
<dbReference type="InterPro" id="IPR039425">
    <property type="entry name" value="RNA_pol_sigma-70-like"/>
</dbReference>
<dbReference type="PANTHER" id="PTHR43133:SF8">
    <property type="entry name" value="RNA POLYMERASE SIGMA FACTOR HI_1459-RELATED"/>
    <property type="match status" value="1"/>
</dbReference>
<dbReference type="InterPro" id="IPR036388">
    <property type="entry name" value="WH-like_DNA-bd_sf"/>
</dbReference>
<accession>A0A9D1DGW4</accession>
<dbReference type="CDD" id="cd06171">
    <property type="entry name" value="Sigma70_r4"/>
    <property type="match status" value="1"/>
</dbReference>
<evidence type="ECO:0000256" key="2">
    <source>
        <dbReference type="ARBA" id="ARBA00023015"/>
    </source>
</evidence>
<dbReference type="NCBIfam" id="TIGR02937">
    <property type="entry name" value="sigma70-ECF"/>
    <property type="match status" value="1"/>
</dbReference>
<dbReference type="Proteomes" id="UP000824239">
    <property type="component" value="Unassembled WGS sequence"/>
</dbReference>
<evidence type="ECO:0000313" key="8">
    <source>
        <dbReference type="EMBL" id="HIR50412.1"/>
    </source>
</evidence>